<organism evidence="1 2">
    <name type="scientific">Ogataea philodendri</name>
    <dbReference type="NCBI Taxonomy" id="1378263"/>
    <lineage>
        <taxon>Eukaryota</taxon>
        <taxon>Fungi</taxon>
        <taxon>Dikarya</taxon>
        <taxon>Ascomycota</taxon>
        <taxon>Saccharomycotina</taxon>
        <taxon>Pichiomycetes</taxon>
        <taxon>Pichiales</taxon>
        <taxon>Pichiaceae</taxon>
        <taxon>Ogataea</taxon>
    </lineage>
</organism>
<evidence type="ECO:0000313" key="1">
    <source>
        <dbReference type="EMBL" id="KAH3665453.1"/>
    </source>
</evidence>
<reference evidence="1" key="2">
    <citation type="submission" date="2021-01" db="EMBL/GenBank/DDBJ databases">
        <authorList>
            <person name="Schikora-Tamarit M.A."/>
        </authorList>
    </citation>
    <scope>NUCLEOTIDE SEQUENCE</scope>
    <source>
        <strain evidence="1">CBS6075</strain>
    </source>
</reference>
<dbReference type="AlphaFoldDB" id="A0A9P8P435"/>
<dbReference type="EMBL" id="JAEUBE010000295">
    <property type="protein sequence ID" value="KAH3665453.1"/>
    <property type="molecule type" value="Genomic_DNA"/>
</dbReference>
<name>A0A9P8P435_9ASCO</name>
<dbReference type="GeneID" id="70235602"/>
<comment type="caution">
    <text evidence="1">The sequence shown here is derived from an EMBL/GenBank/DDBJ whole genome shotgun (WGS) entry which is preliminary data.</text>
</comment>
<gene>
    <name evidence="1" type="ORF">OGAPHI_003637</name>
</gene>
<dbReference type="RefSeq" id="XP_046060657.1">
    <property type="nucleotide sequence ID" value="XM_046204632.1"/>
</dbReference>
<proteinExistence type="predicted"/>
<evidence type="ECO:0000313" key="2">
    <source>
        <dbReference type="Proteomes" id="UP000769157"/>
    </source>
</evidence>
<sequence length="142" mass="16015">MLRTFFTASVRSLKLADLSSFNSYSLFGSEADASFNSNEFENLMNTLNLRMMVWTVWPPTPMICLWKDSGTLNVSIVGSSSSKRPSPKTESIRSLQLISTMKLSSVKGSSLIETEDMFMILMILPFFLPEMKSFSLLESSIW</sequence>
<dbReference type="Proteomes" id="UP000769157">
    <property type="component" value="Unassembled WGS sequence"/>
</dbReference>
<accession>A0A9P8P435</accession>
<protein>
    <submittedName>
        <fullName evidence="1">Uncharacterized protein</fullName>
    </submittedName>
</protein>
<reference evidence="1" key="1">
    <citation type="journal article" date="2021" name="Open Biol.">
        <title>Shared evolutionary footprints suggest mitochondrial oxidative damage underlies multiple complex I losses in fungi.</title>
        <authorList>
            <person name="Schikora-Tamarit M.A."/>
            <person name="Marcet-Houben M."/>
            <person name="Nosek J."/>
            <person name="Gabaldon T."/>
        </authorList>
    </citation>
    <scope>NUCLEOTIDE SEQUENCE</scope>
    <source>
        <strain evidence="1">CBS6075</strain>
    </source>
</reference>
<keyword evidence="2" id="KW-1185">Reference proteome</keyword>